<dbReference type="InterPro" id="IPR020846">
    <property type="entry name" value="MFS_dom"/>
</dbReference>
<dbReference type="Gene3D" id="1.20.1250.20">
    <property type="entry name" value="MFS general substrate transporter like domains"/>
    <property type="match status" value="2"/>
</dbReference>
<dbReference type="SUPFAM" id="SSF103473">
    <property type="entry name" value="MFS general substrate transporter"/>
    <property type="match status" value="1"/>
</dbReference>
<feature type="transmembrane region" description="Helical" evidence="3">
    <location>
        <begin position="27"/>
        <end position="48"/>
    </location>
</feature>
<accession>A0A167REF2</accession>
<evidence type="ECO:0000256" key="1">
    <source>
        <dbReference type="ARBA" id="ARBA00004141"/>
    </source>
</evidence>
<feature type="transmembrane region" description="Helical" evidence="3">
    <location>
        <begin position="225"/>
        <end position="250"/>
    </location>
</feature>
<name>A0A167REF2_CALVF</name>
<comment type="similarity">
    <text evidence="2">Belongs to the major facilitator superfamily. Monocarboxylate porter (TC 2.A.1.13) family.</text>
</comment>
<protein>
    <submittedName>
        <fullName evidence="5">MFS general substrate transporter</fullName>
    </submittedName>
</protein>
<dbReference type="PROSITE" id="PS50850">
    <property type="entry name" value="MFS"/>
    <property type="match status" value="1"/>
</dbReference>
<gene>
    <name evidence="5" type="ORF">CALVIDRAFT_594995</name>
</gene>
<feature type="transmembrane region" description="Helical" evidence="3">
    <location>
        <begin position="296"/>
        <end position="316"/>
    </location>
</feature>
<dbReference type="InterPro" id="IPR011701">
    <property type="entry name" value="MFS"/>
</dbReference>
<feature type="transmembrane region" description="Helical" evidence="3">
    <location>
        <begin position="136"/>
        <end position="158"/>
    </location>
</feature>
<dbReference type="Proteomes" id="UP000076738">
    <property type="component" value="Unassembled WGS sequence"/>
</dbReference>
<feature type="transmembrane region" description="Helical" evidence="3">
    <location>
        <begin position="196"/>
        <end position="219"/>
    </location>
</feature>
<keyword evidence="3" id="KW-0472">Membrane</keyword>
<evidence type="ECO:0000313" key="5">
    <source>
        <dbReference type="EMBL" id="KZP00821.1"/>
    </source>
</evidence>
<evidence type="ECO:0000256" key="2">
    <source>
        <dbReference type="ARBA" id="ARBA00006727"/>
    </source>
</evidence>
<dbReference type="PANTHER" id="PTHR11360">
    <property type="entry name" value="MONOCARBOXYLATE TRANSPORTER"/>
    <property type="match status" value="1"/>
</dbReference>
<evidence type="ECO:0000256" key="3">
    <source>
        <dbReference type="SAM" id="Phobius"/>
    </source>
</evidence>
<dbReference type="PANTHER" id="PTHR11360:SF234">
    <property type="entry name" value="MFS-TYPE TRANSPORTER DBAD-RELATED"/>
    <property type="match status" value="1"/>
</dbReference>
<evidence type="ECO:0000259" key="4">
    <source>
        <dbReference type="PROSITE" id="PS50850"/>
    </source>
</evidence>
<organism evidence="5 6">
    <name type="scientific">Calocera viscosa (strain TUFC12733)</name>
    <dbReference type="NCBI Taxonomy" id="1330018"/>
    <lineage>
        <taxon>Eukaryota</taxon>
        <taxon>Fungi</taxon>
        <taxon>Dikarya</taxon>
        <taxon>Basidiomycota</taxon>
        <taxon>Agaricomycotina</taxon>
        <taxon>Dacrymycetes</taxon>
        <taxon>Dacrymycetales</taxon>
        <taxon>Dacrymycetaceae</taxon>
        <taxon>Calocera</taxon>
    </lineage>
</organism>
<comment type="subcellular location">
    <subcellularLocation>
        <location evidence="1">Membrane</location>
        <topology evidence="1">Multi-pass membrane protein</topology>
    </subcellularLocation>
</comment>
<sequence length="325" mass="34712">MMIAGSVLYVGALFAQAQVQHDAYYQVFLSQAVGQGFAQGILFLPSMAVMGHHFQKRRALAMGLAVSGSSTGGILFPIMINNIFINNGYAWGVRAAGFFVLGACVLGNLLMQPRYPPHHSRPPPPSIAKLLQDPPYVVCIGGLFMVVLGLFFVVFYIQLYALTQGLSETLSFYTLAILNAASVFGRTLPNIVADRIGIFLPLISSSFVAGAIVFAMFGVHSVGAIVIFCLLYGFFSGAYISLLAPLMAVLSDHISEMGIRMGVCFAFVGIAGLVGTPINGALIGNGPVYAWWKAEVFSAVVMLAGCGLLVYAAYLLGKKRGKRFV</sequence>
<dbReference type="InterPro" id="IPR036259">
    <property type="entry name" value="MFS_trans_sf"/>
</dbReference>
<feature type="transmembrane region" description="Helical" evidence="3">
    <location>
        <begin position="170"/>
        <end position="189"/>
    </location>
</feature>
<dbReference type="Pfam" id="PF07690">
    <property type="entry name" value="MFS_1"/>
    <property type="match status" value="1"/>
</dbReference>
<keyword evidence="3" id="KW-0812">Transmembrane</keyword>
<dbReference type="EMBL" id="KV417268">
    <property type="protein sequence ID" value="KZP00821.1"/>
    <property type="molecule type" value="Genomic_DNA"/>
</dbReference>
<feature type="transmembrane region" description="Helical" evidence="3">
    <location>
        <begin position="262"/>
        <end position="284"/>
    </location>
</feature>
<feature type="transmembrane region" description="Helical" evidence="3">
    <location>
        <begin position="60"/>
        <end position="85"/>
    </location>
</feature>
<dbReference type="AlphaFoldDB" id="A0A167REF2"/>
<dbReference type="GO" id="GO:0016020">
    <property type="term" value="C:membrane"/>
    <property type="evidence" value="ECO:0007669"/>
    <property type="project" value="UniProtKB-SubCell"/>
</dbReference>
<keyword evidence="6" id="KW-1185">Reference proteome</keyword>
<feature type="domain" description="Major facilitator superfamily (MFS) profile" evidence="4">
    <location>
        <begin position="135"/>
        <end position="325"/>
    </location>
</feature>
<dbReference type="InterPro" id="IPR050327">
    <property type="entry name" value="Proton-linked_MCT"/>
</dbReference>
<proteinExistence type="inferred from homology"/>
<evidence type="ECO:0000313" key="6">
    <source>
        <dbReference type="Proteomes" id="UP000076738"/>
    </source>
</evidence>
<dbReference type="GO" id="GO:0022857">
    <property type="term" value="F:transmembrane transporter activity"/>
    <property type="evidence" value="ECO:0007669"/>
    <property type="project" value="InterPro"/>
</dbReference>
<feature type="transmembrane region" description="Helical" evidence="3">
    <location>
        <begin position="91"/>
        <end position="111"/>
    </location>
</feature>
<dbReference type="OrthoDB" id="6499973at2759"/>
<reference evidence="5 6" key="1">
    <citation type="journal article" date="2016" name="Mol. Biol. Evol.">
        <title>Comparative Genomics of Early-Diverging Mushroom-Forming Fungi Provides Insights into the Origins of Lignocellulose Decay Capabilities.</title>
        <authorList>
            <person name="Nagy L.G."/>
            <person name="Riley R."/>
            <person name="Tritt A."/>
            <person name="Adam C."/>
            <person name="Daum C."/>
            <person name="Floudas D."/>
            <person name="Sun H."/>
            <person name="Yadav J.S."/>
            <person name="Pangilinan J."/>
            <person name="Larsson K.H."/>
            <person name="Matsuura K."/>
            <person name="Barry K."/>
            <person name="Labutti K."/>
            <person name="Kuo R."/>
            <person name="Ohm R.A."/>
            <person name="Bhattacharya S.S."/>
            <person name="Shirouzu T."/>
            <person name="Yoshinaga Y."/>
            <person name="Martin F.M."/>
            <person name="Grigoriev I.V."/>
            <person name="Hibbett D.S."/>
        </authorList>
    </citation>
    <scope>NUCLEOTIDE SEQUENCE [LARGE SCALE GENOMIC DNA]</scope>
    <source>
        <strain evidence="5 6">TUFC12733</strain>
    </source>
</reference>
<keyword evidence="3" id="KW-1133">Transmembrane helix</keyword>